<dbReference type="Gene3D" id="3.20.20.30">
    <property type="entry name" value="Luciferase-like domain"/>
    <property type="match status" value="1"/>
</dbReference>
<feature type="domain" description="Luciferase-like" evidence="7">
    <location>
        <begin position="18"/>
        <end position="387"/>
    </location>
</feature>
<keyword evidence="4 8" id="KW-0503">Monooxygenase</keyword>
<keyword evidence="1 6" id="KW-0285">Flavoprotein</keyword>
<dbReference type="HOGENOM" id="CLU_022256_1_2_5"/>
<dbReference type="SUPFAM" id="SSF51679">
    <property type="entry name" value="Bacterial luciferase-like"/>
    <property type="match status" value="1"/>
</dbReference>
<dbReference type="PATRIC" id="fig|1367847.3.peg.1328"/>
<dbReference type="GO" id="GO:0016705">
    <property type="term" value="F:oxidoreductase activity, acting on paired donors, with incorporation or reduction of molecular oxygen"/>
    <property type="evidence" value="ECO:0007669"/>
    <property type="project" value="InterPro"/>
</dbReference>
<evidence type="ECO:0000313" key="8">
    <source>
        <dbReference type="EMBL" id="AGT08458.1"/>
    </source>
</evidence>
<evidence type="ECO:0000256" key="5">
    <source>
        <dbReference type="ARBA" id="ARBA00033748"/>
    </source>
</evidence>
<comment type="similarity">
    <text evidence="5">Belongs to the NtaA/SnaA/DszA monooxygenase family.</text>
</comment>
<feature type="binding site" evidence="6">
    <location>
        <position position="154"/>
    </location>
    <ligand>
        <name>FMN</name>
        <dbReference type="ChEBI" id="CHEBI:58210"/>
    </ligand>
</feature>
<evidence type="ECO:0000313" key="9">
    <source>
        <dbReference type="Proteomes" id="UP000015480"/>
    </source>
</evidence>
<dbReference type="PIRSF" id="PIRSF000337">
    <property type="entry name" value="NTA_MOA"/>
    <property type="match status" value="1"/>
</dbReference>
<keyword evidence="3 8" id="KW-0560">Oxidoreductase</keyword>
<dbReference type="EC" id="1.14.-.-" evidence="8"/>
<dbReference type="RefSeq" id="WP_020950096.1">
    <property type="nucleotide sequence ID" value="NC_022041.1"/>
</dbReference>
<dbReference type="InterPro" id="IPR011251">
    <property type="entry name" value="Luciferase-like_dom"/>
</dbReference>
<dbReference type="KEGG" id="pami:JCM7686_1357"/>
<evidence type="ECO:0000256" key="3">
    <source>
        <dbReference type="ARBA" id="ARBA00023002"/>
    </source>
</evidence>
<feature type="binding site" evidence="6">
    <location>
        <position position="99"/>
    </location>
    <ligand>
        <name>FMN</name>
        <dbReference type="ChEBI" id="CHEBI:58210"/>
    </ligand>
</feature>
<dbReference type="PANTHER" id="PTHR30011">
    <property type="entry name" value="ALKANESULFONATE MONOOXYGENASE-RELATED"/>
    <property type="match status" value="1"/>
</dbReference>
<evidence type="ECO:0000256" key="6">
    <source>
        <dbReference type="PIRSR" id="PIRSR000337-1"/>
    </source>
</evidence>
<accession>S5YAK6</accession>
<reference evidence="8 9" key="1">
    <citation type="journal article" date="2014" name="BMC Genomics">
        <title>Architecture and functions of a multipartite genome of the methylotrophic bacterium Paracoccus aminophilus JCM 7686, containing primary and secondary chromids.</title>
        <authorList>
            <person name="Dziewit L."/>
            <person name="Czarnecki J."/>
            <person name="Wibberg D."/>
            <person name="Radlinska M."/>
            <person name="Mrozek P."/>
            <person name="Szymczak M."/>
            <person name="Schluter A."/>
            <person name="Puhler A."/>
            <person name="Bartosik D."/>
        </authorList>
    </citation>
    <scope>NUCLEOTIDE SEQUENCE [LARGE SCALE GENOMIC DNA]</scope>
    <source>
        <strain evidence="8">JCM 7686</strain>
    </source>
</reference>
<dbReference type="eggNOG" id="COG2141">
    <property type="taxonomic scope" value="Bacteria"/>
</dbReference>
<dbReference type="Proteomes" id="UP000015480">
    <property type="component" value="Chromosome"/>
</dbReference>
<keyword evidence="9" id="KW-1185">Reference proteome</keyword>
<evidence type="ECO:0000256" key="4">
    <source>
        <dbReference type="ARBA" id="ARBA00023033"/>
    </source>
</evidence>
<dbReference type="NCBIfam" id="TIGR03860">
    <property type="entry name" value="FMN_nitrolo"/>
    <property type="match status" value="1"/>
</dbReference>
<evidence type="ECO:0000256" key="2">
    <source>
        <dbReference type="ARBA" id="ARBA00022643"/>
    </source>
</evidence>
<feature type="binding site" evidence="6">
    <location>
        <position position="150"/>
    </location>
    <ligand>
        <name>FMN</name>
        <dbReference type="ChEBI" id="CHEBI:58210"/>
    </ligand>
</feature>
<name>S5YAK6_PARAH</name>
<protein>
    <submittedName>
        <fullName evidence="8">Nitrilotriacetate monooxygenase component A</fullName>
        <ecNumber evidence="8">1.14.-.-</ecNumber>
    </submittedName>
</protein>
<dbReference type="Pfam" id="PF00296">
    <property type="entry name" value="Bac_luciferase"/>
    <property type="match status" value="1"/>
</dbReference>
<feature type="binding site" evidence="6">
    <location>
        <position position="224"/>
    </location>
    <ligand>
        <name>FMN</name>
        <dbReference type="ChEBI" id="CHEBI:58210"/>
    </ligand>
</feature>
<dbReference type="InterPro" id="IPR036661">
    <property type="entry name" value="Luciferase-like_sf"/>
</dbReference>
<feature type="binding site" evidence="6">
    <location>
        <position position="225"/>
    </location>
    <ligand>
        <name>FMN</name>
        <dbReference type="ChEBI" id="CHEBI:58210"/>
    </ligand>
</feature>
<dbReference type="OrthoDB" id="9779442at2"/>
<proteinExistence type="inferred from homology"/>
<dbReference type="EMBL" id="CP006650">
    <property type="protein sequence ID" value="AGT08458.1"/>
    <property type="molecule type" value="Genomic_DNA"/>
</dbReference>
<dbReference type="STRING" id="1367847.JCM7686_1357"/>
<dbReference type="InterPro" id="IPR051260">
    <property type="entry name" value="Diverse_substr_monoxygenases"/>
</dbReference>
<gene>
    <name evidence="8" type="ORF">JCM7686_1357</name>
</gene>
<sequence>MTRRKLALGAFLHPSGHHVAAWRHPDARHDAGINLRNYIRLARVAEAAKFDLVFLADQIAVPSANLDYVSRTTRATYFEPLTLISALAAATETIGLVATVSTSFNSPYNLARYFASLDQISGGRAGWNLVTSGSTLEGENFGSGEGYYNHANRYRQAAEFADLVRGLWDTFDEGAVLDDRASGQYLDARKVHALGHAGEFFRVKGPLSVPRSAQGQPVLVQAGSSDAGRDLAARSAEVIFTAQPTLAQAQEFYGDVKTRARAYGRDPESIRILPGVFPVVGRSEEEAREKFQTLQDLVSPEVGREYLSIHLGGIDLSAYGDSDPVPQIEVSGRGHVSRPLLLLQKARERNLTIRELYLEIAGARGHWQIVGTPQSIADELEAYFTQGGADGFNIMPPSPTGLDDFVELVLPELRRRGLVRDDYEARTLRGHLGLTPPENRFAAAAKGQFHPHTEKESA</sequence>
<keyword evidence="2 6" id="KW-0288">FMN</keyword>
<dbReference type="GO" id="GO:0004497">
    <property type="term" value="F:monooxygenase activity"/>
    <property type="evidence" value="ECO:0007669"/>
    <property type="project" value="UniProtKB-KW"/>
</dbReference>
<organism evidence="8 9">
    <name type="scientific">Paracoccus aminophilus JCM 7686</name>
    <dbReference type="NCBI Taxonomy" id="1367847"/>
    <lineage>
        <taxon>Bacteria</taxon>
        <taxon>Pseudomonadati</taxon>
        <taxon>Pseudomonadota</taxon>
        <taxon>Alphaproteobacteria</taxon>
        <taxon>Rhodobacterales</taxon>
        <taxon>Paracoccaceae</taxon>
        <taxon>Paracoccus</taxon>
    </lineage>
</organism>
<dbReference type="PANTHER" id="PTHR30011:SF16">
    <property type="entry name" value="C2H2 FINGER DOMAIN TRANSCRIPTION FACTOR (EUROFUNG)-RELATED"/>
    <property type="match status" value="1"/>
</dbReference>
<feature type="binding site" evidence="6">
    <location>
        <position position="57"/>
    </location>
    <ligand>
        <name>FMN</name>
        <dbReference type="ChEBI" id="CHEBI:58210"/>
    </ligand>
</feature>
<dbReference type="CDD" id="cd01095">
    <property type="entry name" value="Nitrilotriacetate_monoxgenase"/>
    <property type="match status" value="1"/>
</dbReference>
<dbReference type="InterPro" id="IPR016215">
    <property type="entry name" value="NTA_MOA"/>
</dbReference>
<evidence type="ECO:0000256" key="1">
    <source>
        <dbReference type="ARBA" id="ARBA00022630"/>
    </source>
</evidence>
<evidence type="ECO:0000259" key="7">
    <source>
        <dbReference type="Pfam" id="PF00296"/>
    </source>
</evidence>
<dbReference type="AlphaFoldDB" id="S5YAK6"/>